<reference evidence="2 3" key="1">
    <citation type="submission" date="2019-11" db="EMBL/GenBank/DDBJ databases">
        <title>The genome sequence of Methylocystis heyeri.</title>
        <authorList>
            <person name="Oshkin I.Y."/>
            <person name="Miroshnikov K."/>
            <person name="Dedysh S.N."/>
        </authorList>
    </citation>
    <scope>NUCLEOTIDE SEQUENCE [LARGE SCALE GENOMIC DNA]</scope>
    <source>
        <strain evidence="2 3">H2</strain>
    </source>
</reference>
<sequence length="265" mass="28800">MTALPDPALFHAPTIAEVSEEICAHYGLTRIELASSSRRASVTGPRAAAYYLAARLTGKSLPAIGSALGGRDHTTVLFGRDKFAARLAVDPILAEEVAELERRILERAAARAKSLPPDMADIDLPAVAMRVVKGGPRAAISLSVIEIMAICGALHEHFTQESDCDVNLDVDDPASAPVRSPCARELLRALVFADRSLRARDSRANLWRLRYAIDAARDSGDRRFAAFLAAHAAVEKALWTAGERNARERREAALQNLIETIERED</sequence>
<dbReference type="SMART" id="SM00760">
    <property type="entry name" value="Bac_DnaA_C"/>
    <property type="match status" value="1"/>
</dbReference>
<evidence type="ECO:0000313" key="3">
    <source>
        <dbReference type="Proteomes" id="UP000309061"/>
    </source>
</evidence>
<dbReference type="GO" id="GO:0043565">
    <property type="term" value="F:sequence-specific DNA binding"/>
    <property type="evidence" value="ECO:0007669"/>
    <property type="project" value="InterPro"/>
</dbReference>
<dbReference type="EMBL" id="CP046052">
    <property type="protein sequence ID" value="QGM46712.1"/>
    <property type="molecule type" value="Genomic_DNA"/>
</dbReference>
<dbReference type="GO" id="GO:0006275">
    <property type="term" value="P:regulation of DNA replication"/>
    <property type="evidence" value="ECO:0007669"/>
    <property type="project" value="InterPro"/>
</dbReference>
<proteinExistence type="predicted"/>
<dbReference type="RefSeq" id="WP_136497595.1">
    <property type="nucleotide sequence ID" value="NZ_CP046052.1"/>
</dbReference>
<organism evidence="2 3">
    <name type="scientific">Methylocystis heyeri</name>
    <dbReference type="NCBI Taxonomy" id="391905"/>
    <lineage>
        <taxon>Bacteria</taxon>
        <taxon>Pseudomonadati</taxon>
        <taxon>Pseudomonadota</taxon>
        <taxon>Alphaproteobacteria</taxon>
        <taxon>Hyphomicrobiales</taxon>
        <taxon>Methylocystaceae</taxon>
        <taxon>Methylocystis</taxon>
    </lineage>
</organism>
<accession>A0A6B8KGF6</accession>
<dbReference type="Gene3D" id="1.10.1750.10">
    <property type="match status" value="1"/>
</dbReference>
<protein>
    <recommendedName>
        <fullName evidence="1">Chromosomal replication initiator DnaA C-terminal domain-containing protein</fullName>
    </recommendedName>
</protein>
<evidence type="ECO:0000313" key="2">
    <source>
        <dbReference type="EMBL" id="QGM46712.1"/>
    </source>
</evidence>
<dbReference type="GO" id="GO:0005524">
    <property type="term" value="F:ATP binding"/>
    <property type="evidence" value="ECO:0007669"/>
    <property type="project" value="InterPro"/>
</dbReference>
<keyword evidence="3" id="KW-1185">Reference proteome</keyword>
<dbReference type="InterPro" id="IPR013159">
    <property type="entry name" value="DnaA_C"/>
</dbReference>
<gene>
    <name evidence="2" type="ORF">H2LOC_013970</name>
</gene>
<dbReference type="Pfam" id="PF08299">
    <property type="entry name" value="Bac_DnaA_C"/>
    <property type="match status" value="1"/>
</dbReference>
<name>A0A6B8KGF6_9HYPH</name>
<feature type="domain" description="Chromosomal replication initiator DnaA C-terminal" evidence="1">
    <location>
        <begin position="14"/>
        <end position="83"/>
    </location>
</feature>
<dbReference type="GO" id="GO:0006270">
    <property type="term" value="P:DNA replication initiation"/>
    <property type="evidence" value="ECO:0007669"/>
    <property type="project" value="InterPro"/>
</dbReference>
<dbReference type="InterPro" id="IPR010921">
    <property type="entry name" value="Trp_repressor/repl_initiator"/>
</dbReference>
<dbReference type="CDD" id="cd06571">
    <property type="entry name" value="Bac_DnaA_C"/>
    <property type="match status" value="1"/>
</dbReference>
<dbReference type="OrthoDB" id="7776290at2"/>
<evidence type="ECO:0000259" key="1">
    <source>
        <dbReference type="SMART" id="SM00760"/>
    </source>
</evidence>
<dbReference type="Proteomes" id="UP000309061">
    <property type="component" value="Chromosome"/>
</dbReference>
<dbReference type="KEGG" id="mhey:H2LOC_013970"/>
<dbReference type="AlphaFoldDB" id="A0A6B8KGF6"/>
<dbReference type="SUPFAM" id="SSF48295">
    <property type="entry name" value="TrpR-like"/>
    <property type="match status" value="1"/>
</dbReference>